<dbReference type="PROSITE" id="PS00498">
    <property type="entry name" value="TYROSINASE_2"/>
    <property type="match status" value="1"/>
</dbReference>
<keyword evidence="14" id="KW-1185">Reference proteome</keyword>
<evidence type="ECO:0000313" key="13">
    <source>
        <dbReference type="EMBL" id="KAF2657265.1"/>
    </source>
</evidence>
<evidence type="ECO:0000256" key="10">
    <source>
        <dbReference type="ARBA" id="ARBA00048881"/>
    </source>
</evidence>
<dbReference type="InterPro" id="IPR002227">
    <property type="entry name" value="Tyrosinase_Cu-bd"/>
</dbReference>
<dbReference type="InterPro" id="IPR008922">
    <property type="entry name" value="Di-copper_centre_dom_sf"/>
</dbReference>
<dbReference type="Gene3D" id="1.10.1280.10">
    <property type="entry name" value="Di-copper center containing domain from catechol oxidase"/>
    <property type="match status" value="1"/>
</dbReference>
<feature type="signal peptide" evidence="11">
    <location>
        <begin position="1"/>
        <end position="18"/>
    </location>
</feature>
<dbReference type="SUPFAM" id="SSF48056">
    <property type="entry name" value="Di-copper centre-containing domain"/>
    <property type="match status" value="1"/>
</dbReference>
<dbReference type="PRINTS" id="PR00092">
    <property type="entry name" value="TYROSINASE"/>
</dbReference>
<evidence type="ECO:0000256" key="5">
    <source>
        <dbReference type="ARBA" id="ARBA00023002"/>
    </source>
</evidence>
<evidence type="ECO:0000256" key="6">
    <source>
        <dbReference type="ARBA" id="ARBA00023008"/>
    </source>
</evidence>
<evidence type="ECO:0000256" key="7">
    <source>
        <dbReference type="ARBA" id="ARBA00023033"/>
    </source>
</evidence>
<dbReference type="EC" id="1.14.18.1" evidence="3"/>
<evidence type="ECO:0000313" key="14">
    <source>
        <dbReference type="Proteomes" id="UP000799324"/>
    </source>
</evidence>
<dbReference type="EMBL" id="MU004327">
    <property type="protein sequence ID" value="KAF2657265.1"/>
    <property type="molecule type" value="Genomic_DNA"/>
</dbReference>
<dbReference type="InterPro" id="IPR050316">
    <property type="entry name" value="Tyrosinase/Hemocyanin"/>
</dbReference>
<evidence type="ECO:0000256" key="8">
    <source>
        <dbReference type="ARBA" id="ARBA00023101"/>
    </source>
</evidence>
<comment type="catalytic activity">
    <reaction evidence="10">
        <text>L-tyrosine + O2 = L-dopaquinone + H2O</text>
        <dbReference type="Rhea" id="RHEA:18117"/>
        <dbReference type="ChEBI" id="CHEBI:15377"/>
        <dbReference type="ChEBI" id="CHEBI:15379"/>
        <dbReference type="ChEBI" id="CHEBI:57924"/>
        <dbReference type="ChEBI" id="CHEBI:58315"/>
        <dbReference type="EC" id="1.14.18.1"/>
    </reaction>
</comment>
<evidence type="ECO:0000256" key="9">
    <source>
        <dbReference type="ARBA" id="ARBA00048233"/>
    </source>
</evidence>
<dbReference type="GO" id="GO:0004503">
    <property type="term" value="F:tyrosinase activity"/>
    <property type="evidence" value="ECO:0007669"/>
    <property type="project" value="UniProtKB-EC"/>
</dbReference>
<evidence type="ECO:0000256" key="2">
    <source>
        <dbReference type="ARBA" id="ARBA00009928"/>
    </source>
</evidence>
<dbReference type="Pfam" id="PF00264">
    <property type="entry name" value="Tyrosinase"/>
    <property type="match status" value="1"/>
</dbReference>
<evidence type="ECO:0000256" key="4">
    <source>
        <dbReference type="ARBA" id="ARBA00022723"/>
    </source>
</evidence>
<feature type="domain" description="Tyrosinase copper-binding" evidence="12">
    <location>
        <begin position="323"/>
        <end position="334"/>
    </location>
</feature>
<evidence type="ECO:0000259" key="12">
    <source>
        <dbReference type="PROSITE" id="PS00498"/>
    </source>
</evidence>
<dbReference type="Proteomes" id="UP000799324">
    <property type="component" value="Unassembled WGS sequence"/>
</dbReference>
<dbReference type="GO" id="GO:0042438">
    <property type="term" value="P:melanin biosynthetic process"/>
    <property type="evidence" value="ECO:0007669"/>
    <property type="project" value="UniProtKB-KW"/>
</dbReference>
<sequence>MKSTLYAVASLLTVICYGSPIASDLFEKRQGPGSYFAITGATGGVYPRLEIRELQEKGEMWNLYLLAMTDFQAMNQSDIASWYQIAGIHGMPWISWDGVEGTIDDKTEYQRGYCPHNQLLFGTWHRPYLALFEQQLQSVARGIAAQFGSSAYQTAATQLRTPYWDWAKAIPTTDTVLPSALTSEKVDVAFPNGTAASIDNPLYDYNFHPLDHTQINGTGCPVIGTPGGAVGGLPSVCENSQMTIRAGETTSDHAALESKLRSILRSQRSSLYAILSQYQSFNQFSNDGSCEDGGPGSLENLHNPIHTSNWPGHMSPASVSAFDPMFWMHHANVDRQMAIFQALYPDTYVQSCAADTPTYTISVGDVLDQNSPLTPFHRNKEGDFWTSAKSRNVEDMGYTYPELAGNPDNATLVANVKALYAGSATGSSTRKERRARKGNAMVYLAKVTLPLYGLANGEGGSSPYDVLIFLGDVPSDAAAWSSADSFVGVASTLGGLNTQSEQASTVTVDLTAALEQSSVEGNASTVDYLKANLHWRVGLGSFEIPRTYVIGVEVELISTDVEIATEDGVFDRWVGGFVELGKVDV</sequence>
<accession>A0A6A6TBA0</accession>
<organism evidence="13 14">
    <name type="scientific">Lophiostoma macrostomum CBS 122681</name>
    <dbReference type="NCBI Taxonomy" id="1314788"/>
    <lineage>
        <taxon>Eukaryota</taxon>
        <taxon>Fungi</taxon>
        <taxon>Dikarya</taxon>
        <taxon>Ascomycota</taxon>
        <taxon>Pezizomycotina</taxon>
        <taxon>Dothideomycetes</taxon>
        <taxon>Pleosporomycetidae</taxon>
        <taxon>Pleosporales</taxon>
        <taxon>Lophiostomataceae</taxon>
        <taxon>Lophiostoma</taxon>
    </lineage>
</organism>
<comment type="catalytic activity">
    <reaction evidence="9">
        <text>2 L-dopa + O2 = 2 L-dopaquinone + 2 H2O</text>
        <dbReference type="Rhea" id="RHEA:34287"/>
        <dbReference type="ChEBI" id="CHEBI:15377"/>
        <dbReference type="ChEBI" id="CHEBI:15379"/>
        <dbReference type="ChEBI" id="CHEBI:57504"/>
        <dbReference type="ChEBI" id="CHEBI:57924"/>
        <dbReference type="EC" id="1.14.18.1"/>
    </reaction>
</comment>
<keyword evidence="11" id="KW-0732">Signal</keyword>
<dbReference type="OrthoDB" id="6132182at2759"/>
<evidence type="ECO:0000256" key="3">
    <source>
        <dbReference type="ARBA" id="ARBA00011906"/>
    </source>
</evidence>
<name>A0A6A6TBA0_9PLEO</name>
<feature type="non-terminal residue" evidence="13">
    <location>
        <position position="1"/>
    </location>
</feature>
<dbReference type="InterPro" id="IPR041640">
    <property type="entry name" value="Tyrosinase_C"/>
</dbReference>
<reference evidence="13" key="1">
    <citation type="journal article" date="2020" name="Stud. Mycol.">
        <title>101 Dothideomycetes genomes: a test case for predicting lifestyles and emergence of pathogens.</title>
        <authorList>
            <person name="Haridas S."/>
            <person name="Albert R."/>
            <person name="Binder M."/>
            <person name="Bloem J."/>
            <person name="Labutti K."/>
            <person name="Salamov A."/>
            <person name="Andreopoulos B."/>
            <person name="Baker S."/>
            <person name="Barry K."/>
            <person name="Bills G."/>
            <person name="Bluhm B."/>
            <person name="Cannon C."/>
            <person name="Castanera R."/>
            <person name="Culley D."/>
            <person name="Daum C."/>
            <person name="Ezra D."/>
            <person name="Gonzalez J."/>
            <person name="Henrissat B."/>
            <person name="Kuo A."/>
            <person name="Liang C."/>
            <person name="Lipzen A."/>
            <person name="Lutzoni F."/>
            <person name="Magnuson J."/>
            <person name="Mondo S."/>
            <person name="Nolan M."/>
            <person name="Ohm R."/>
            <person name="Pangilinan J."/>
            <person name="Park H.-J."/>
            <person name="Ramirez L."/>
            <person name="Alfaro M."/>
            <person name="Sun H."/>
            <person name="Tritt A."/>
            <person name="Yoshinaga Y."/>
            <person name="Zwiers L.-H."/>
            <person name="Turgeon B."/>
            <person name="Goodwin S."/>
            <person name="Spatafora J."/>
            <person name="Crous P."/>
            <person name="Grigoriev I."/>
        </authorList>
    </citation>
    <scope>NUCLEOTIDE SEQUENCE</scope>
    <source>
        <strain evidence="13">CBS 122681</strain>
    </source>
</reference>
<dbReference type="GO" id="GO:0046872">
    <property type="term" value="F:metal ion binding"/>
    <property type="evidence" value="ECO:0007669"/>
    <property type="project" value="UniProtKB-KW"/>
</dbReference>
<evidence type="ECO:0000256" key="1">
    <source>
        <dbReference type="ARBA" id="ARBA00001973"/>
    </source>
</evidence>
<proteinExistence type="inferred from homology"/>
<dbReference type="PANTHER" id="PTHR11474:SF76">
    <property type="entry name" value="SHKT DOMAIN-CONTAINING PROTEIN"/>
    <property type="match status" value="1"/>
</dbReference>
<keyword evidence="5" id="KW-0560">Oxidoreductase</keyword>
<evidence type="ECO:0000256" key="11">
    <source>
        <dbReference type="SAM" id="SignalP"/>
    </source>
</evidence>
<dbReference type="PANTHER" id="PTHR11474">
    <property type="entry name" value="TYROSINASE FAMILY MEMBER"/>
    <property type="match status" value="1"/>
</dbReference>
<dbReference type="AlphaFoldDB" id="A0A6A6TBA0"/>
<keyword evidence="4" id="KW-0479">Metal-binding</keyword>
<dbReference type="Pfam" id="PF18132">
    <property type="entry name" value="Tyrosinase_C"/>
    <property type="match status" value="1"/>
</dbReference>
<protein>
    <recommendedName>
        <fullName evidence="3">tyrosinase</fullName>
        <ecNumber evidence="3">1.14.18.1</ecNumber>
    </recommendedName>
</protein>
<comment type="cofactor">
    <cofactor evidence="1">
        <name>Cu(2+)</name>
        <dbReference type="ChEBI" id="CHEBI:29036"/>
    </cofactor>
</comment>
<gene>
    <name evidence="13" type="ORF">K491DRAFT_777368</name>
</gene>
<keyword evidence="8" id="KW-0470">Melanin biosynthesis</keyword>
<keyword evidence="6" id="KW-0186">Copper</keyword>
<keyword evidence="7" id="KW-0503">Monooxygenase</keyword>
<feature type="chain" id="PRO_5025493927" description="tyrosinase" evidence="11">
    <location>
        <begin position="19"/>
        <end position="585"/>
    </location>
</feature>
<comment type="similarity">
    <text evidence="2">Belongs to the tyrosinase family.</text>
</comment>